<dbReference type="EMBL" id="ASHM01081187">
    <property type="protein sequence ID" value="PNX59673.1"/>
    <property type="molecule type" value="Genomic_DNA"/>
</dbReference>
<comment type="caution">
    <text evidence="2">The sequence shown here is derived from an EMBL/GenBank/DDBJ whole genome shotgun (WGS) entry which is preliminary data.</text>
</comment>
<feature type="compositionally biased region" description="Polar residues" evidence="1">
    <location>
        <begin position="1"/>
        <end position="13"/>
    </location>
</feature>
<name>A0A2K3K044_TRIPR</name>
<evidence type="ECO:0000313" key="3">
    <source>
        <dbReference type="Proteomes" id="UP000236291"/>
    </source>
</evidence>
<feature type="non-terminal residue" evidence="2">
    <location>
        <position position="1"/>
    </location>
</feature>
<accession>A0A2K3K044</accession>
<feature type="region of interest" description="Disordered" evidence="1">
    <location>
        <begin position="1"/>
        <end position="77"/>
    </location>
</feature>
<reference evidence="2 3" key="2">
    <citation type="journal article" date="2017" name="Front. Plant Sci.">
        <title>Gene Classification and Mining of Molecular Markers Useful in Red Clover (Trifolium pratense) Breeding.</title>
        <authorList>
            <person name="Istvanek J."/>
            <person name="Dluhosova J."/>
            <person name="Dluhos P."/>
            <person name="Patkova L."/>
            <person name="Nedelnik J."/>
            <person name="Repkova J."/>
        </authorList>
    </citation>
    <scope>NUCLEOTIDE SEQUENCE [LARGE SCALE GENOMIC DNA]</scope>
    <source>
        <strain evidence="3">cv. Tatra</strain>
        <tissue evidence="2">Young leaves</tissue>
    </source>
</reference>
<dbReference type="AlphaFoldDB" id="A0A2K3K044"/>
<dbReference type="Proteomes" id="UP000236291">
    <property type="component" value="Unassembled WGS sequence"/>
</dbReference>
<reference evidence="2 3" key="1">
    <citation type="journal article" date="2014" name="Am. J. Bot.">
        <title>Genome assembly and annotation for red clover (Trifolium pratense; Fabaceae).</title>
        <authorList>
            <person name="Istvanek J."/>
            <person name="Jaros M."/>
            <person name="Krenek A."/>
            <person name="Repkova J."/>
        </authorList>
    </citation>
    <scope>NUCLEOTIDE SEQUENCE [LARGE SCALE GENOMIC DNA]</scope>
    <source>
        <strain evidence="3">cv. Tatra</strain>
        <tissue evidence="2">Young leaves</tissue>
    </source>
</reference>
<feature type="non-terminal residue" evidence="2">
    <location>
        <position position="77"/>
    </location>
</feature>
<organism evidence="2 3">
    <name type="scientific">Trifolium pratense</name>
    <name type="common">Red clover</name>
    <dbReference type="NCBI Taxonomy" id="57577"/>
    <lineage>
        <taxon>Eukaryota</taxon>
        <taxon>Viridiplantae</taxon>
        <taxon>Streptophyta</taxon>
        <taxon>Embryophyta</taxon>
        <taxon>Tracheophyta</taxon>
        <taxon>Spermatophyta</taxon>
        <taxon>Magnoliopsida</taxon>
        <taxon>eudicotyledons</taxon>
        <taxon>Gunneridae</taxon>
        <taxon>Pentapetalae</taxon>
        <taxon>rosids</taxon>
        <taxon>fabids</taxon>
        <taxon>Fabales</taxon>
        <taxon>Fabaceae</taxon>
        <taxon>Papilionoideae</taxon>
        <taxon>50 kb inversion clade</taxon>
        <taxon>NPAAA clade</taxon>
        <taxon>Hologalegina</taxon>
        <taxon>IRL clade</taxon>
        <taxon>Trifolieae</taxon>
        <taxon>Trifolium</taxon>
    </lineage>
</organism>
<evidence type="ECO:0000313" key="2">
    <source>
        <dbReference type="EMBL" id="PNX59673.1"/>
    </source>
</evidence>
<sequence length="77" mass="8307">SVKNGASKESNVNGAGREDNEVMKVKPSSNYSFDEAESLTDSLEAESQAIAESTEGCQSSPETWIQASPRSRKDSYC</sequence>
<proteinExistence type="predicted"/>
<evidence type="ECO:0000256" key="1">
    <source>
        <dbReference type="SAM" id="MobiDB-lite"/>
    </source>
</evidence>
<gene>
    <name evidence="2" type="ORF">L195_g051538</name>
</gene>
<feature type="compositionally biased region" description="Polar residues" evidence="1">
    <location>
        <begin position="55"/>
        <end position="69"/>
    </location>
</feature>
<protein>
    <submittedName>
        <fullName evidence="2">Uncharacterized protein</fullName>
    </submittedName>
</protein>